<evidence type="ECO:0000256" key="1">
    <source>
        <dbReference type="SAM" id="MobiDB-lite"/>
    </source>
</evidence>
<feature type="compositionally biased region" description="Basic and acidic residues" evidence="1">
    <location>
        <begin position="714"/>
        <end position="732"/>
    </location>
</feature>
<feature type="region of interest" description="Disordered" evidence="1">
    <location>
        <begin position="1295"/>
        <end position="1330"/>
    </location>
</feature>
<protein>
    <submittedName>
        <fullName evidence="2">Uncharacterized protein</fullName>
    </submittedName>
</protein>
<comment type="caution">
    <text evidence="2">The sequence shown here is derived from an EMBL/GenBank/DDBJ whole genome shotgun (WGS) entry which is preliminary data.</text>
</comment>
<keyword evidence="3" id="KW-1185">Reference proteome</keyword>
<accession>A0A6L2Q2R9</accession>
<feature type="compositionally biased region" description="Low complexity" evidence="1">
    <location>
        <begin position="376"/>
        <end position="386"/>
    </location>
</feature>
<feature type="region of interest" description="Disordered" evidence="1">
    <location>
        <begin position="713"/>
        <end position="742"/>
    </location>
</feature>
<dbReference type="InParanoid" id="A0A6L2Q2R9"/>
<dbReference type="OrthoDB" id="10632303at2759"/>
<sequence>MLWEKMQKKYELLEQDIMNHESVSVNSLGIHITKSVSSCGDGLVLQSTHTKLPNADGSWEDRKKYRKSKDLVQHWVNTSGHGLVHVSSDQFFPVPTEQMEMSLSVASTEPVSCDGLSEATSCCQEYQNNCELHSTSRLREFKNVDSTPGYSADHTHDEIDHMALMTQEWPPMHTRSITNSPKGCSKIPDSEPETLVMGKENLRTRSDPLSCNKTRISKKKILKPVSKNTSSPKEISLRSCDQRGALINGQIATGKEVSIPRIETVLRNRNDSQTEGNLPVIKGIPSCGKETLTHNDMTGWIIQKLLFDTENSTKNSSPNQSLLKEKPVSGFGLEKDIDNSDTDPTLRREMFLNKTAAPASGMESGVGRCDRGWNKSPCSDSDSSVSGTRRNAHSYSDSPTAGKADVMSCVCYTTASGTETNLENFYTISSVKKERALISRTEVNLRAYTGDPTVRKKIILAVDEQDLLPTTEEILKDVECISLSLKDEVPSEDGESLEFVKGVRNDKKKQCAAAGCVVNKEVIDPLDRRKCHIENPASKIQHTCEENVISRRVNLQNSKSPESCVQIKGKENVTSASVTPPNLDEDCVEQSLEDASAVIIYPLLSCKYENEVTKIRQKLNKMCENVKDKERGPLLNHDTGRAGHNYNCCPERRVFQHKRKSRRCRWSCSVIQDHLGNVETLSQSGSNQSSGCLGLHDKSVFPAALKGKNTSELLVDKQDKTHDAENGDRTKDASNCTPSHSEKQDIINKSCGKICSLGSQSISSSNKNSKISPEHFGMPQQFGRNKVTHSHCNFDADGHGFEMNREVKKEMAFPSVKSGDENNEEITDDDDDDIFYYRPSQWSSLHYEKENKGTNKTFCLNSQSRSVRNANDNVVSGPSVMCEQCRSMQIVFSNASSHSAAQTPHDGANMTKENVLMTGTKRTKSLNHSTGSGCAESEEYETGDKENSTKRNAMTQKEIKMEISHNFPGSHCAKNDGGNPEKLNALTRYRSTTATSNHVGSGHGENEDVTADDGSSRIFSESYDDSLEKEYIIPMGKCGRKSSNYLRGSGHDGKMPNRTIVITSRKRHANSLNSSVESKQDDTECNISHDGIHIKRENVSHRRKGTNSSSHLITSDHGKNENQMTYDGKCPDSENHLTRSRRGIEVHINSVRSKNAENEDDITDNRRDPHNRNVLNIRERGTATSYNLTDSECNTNKDIIDKSDANTDNTFGNRNSTFLNSNSSNTHAGVTSSHSQMLLTRSNTCREPHQCSVKPVSFEHQDTLNNVSSSDETSTGIEDLFTDSYRQKISRDVMKQFPSSDKSDDRLQRLKTEPKLVKKRRAETREGLQTGTELENEKEVAYDILYTPAKHLLFYEEKKEGILGGSSLEM</sequence>
<feature type="region of interest" description="Disordered" evidence="1">
    <location>
        <begin position="1100"/>
        <end position="1136"/>
    </location>
</feature>
<dbReference type="Proteomes" id="UP000502823">
    <property type="component" value="Unassembled WGS sequence"/>
</dbReference>
<evidence type="ECO:0000313" key="2">
    <source>
        <dbReference type="EMBL" id="GFG39161.1"/>
    </source>
</evidence>
<feature type="region of interest" description="Disordered" evidence="1">
    <location>
        <begin position="994"/>
        <end position="1017"/>
    </location>
</feature>
<feature type="compositionally biased region" description="Basic and acidic residues" evidence="1">
    <location>
        <begin position="1301"/>
        <end position="1316"/>
    </location>
</feature>
<gene>
    <name evidence="2" type="ORF">Cfor_06469</name>
</gene>
<proteinExistence type="predicted"/>
<name>A0A6L2Q2R9_COPFO</name>
<feature type="region of interest" description="Disordered" evidence="1">
    <location>
        <begin position="359"/>
        <end position="400"/>
    </location>
</feature>
<feature type="compositionally biased region" description="Polar residues" evidence="1">
    <location>
        <begin position="387"/>
        <end position="399"/>
    </location>
</feature>
<organism evidence="2 3">
    <name type="scientific">Coptotermes formosanus</name>
    <name type="common">Formosan subterranean termite</name>
    <dbReference type="NCBI Taxonomy" id="36987"/>
    <lineage>
        <taxon>Eukaryota</taxon>
        <taxon>Metazoa</taxon>
        <taxon>Ecdysozoa</taxon>
        <taxon>Arthropoda</taxon>
        <taxon>Hexapoda</taxon>
        <taxon>Insecta</taxon>
        <taxon>Pterygota</taxon>
        <taxon>Neoptera</taxon>
        <taxon>Polyneoptera</taxon>
        <taxon>Dictyoptera</taxon>
        <taxon>Blattodea</taxon>
        <taxon>Blattoidea</taxon>
        <taxon>Termitoidae</taxon>
        <taxon>Rhinotermitidae</taxon>
        <taxon>Coptotermes</taxon>
    </lineage>
</organism>
<feature type="region of interest" description="Disordered" evidence="1">
    <location>
        <begin position="923"/>
        <end position="950"/>
    </location>
</feature>
<evidence type="ECO:0000313" key="3">
    <source>
        <dbReference type="Proteomes" id="UP000502823"/>
    </source>
</evidence>
<dbReference type="EMBL" id="BLKM01000870">
    <property type="protein sequence ID" value="GFG39161.1"/>
    <property type="molecule type" value="Genomic_DNA"/>
</dbReference>
<reference evidence="3" key="1">
    <citation type="submission" date="2020-01" db="EMBL/GenBank/DDBJ databases">
        <title>Draft genome sequence of the Termite Coptotermes fromosanus.</title>
        <authorList>
            <person name="Itakura S."/>
            <person name="Yosikawa Y."/>
            <person name="Umezawa K."/>
        </authorList>
    </citation>
    <scope>NUCLEOTIDE SEQUENCE [LARGE SCALE GENOMIC DNA]</scope>
</reference>